<gene>
    <name evidence="3" type="ORF">TD95_002616</name>
</gene>
<evidence type="ECO:0000256" key="1">
    <source>
        <dbReference type="SAM" id="MobiDB-lite"/>
    </source>
</evidence>
<keyword evidence="2" id="KW-1133">Transmembrane helix</keyword>
<accession>A0A0F4ZJX0</accession>
<organism evidence="3 4">
    <name type="scientific">Thielaviopsis punctulata</name>
    <dbReference type="NCBI Taxonomy" id="72032"/>
    <lineage>
        <taxon>Eukaryota</taxon>
        <taxon>Fungi</taxon>
        <taxon>Dikarya</taxon>
        <taxon>Ascomycota</taxon>
        <taxon>Pezizomycotina</taxon>
        <taxon>Sordariomycetes</taxon>
        <taxon>Hypocreomycetidae</taxon>
        <taxon>Microascales</taxon>
        <taxon>Ceratocystidaceae</taxon>
        <taxon>Thielaviopsis</taxon>
    </lineage>
</organism>
<evidence type="ECO:0000313" key="3">
    <source>
        <dbReference type="EMBL" id="KKA30919.1"/>
    </source>
</evidence>
<dbReference type="Proteomes" id="UP000033483">
    <property type="component" value="Unassembled WGS sequence"/>
</dbReference>
<keyword evidence="4" id="KW-1185">Reference proteome</keyword>
<keyword evidence="2" id="KW-0472">Membrane</keyword>
<proteinExistence type="predicted"/>
<sequence length="465" mass="51062">MSFDSSFSAATMSPGHDGGFAASITPLSNARGSRRTSHISKSYRQASTLFLTRRLPEALSTIVPLVSPKSAHANGIAIDPAPVVKASKSSRIKVWSLYLTILNAIVELEPQDGKEMIGAQEFRTICTKVREGDIWEEVVQNGYQGMEADVDAEVVINLATLLLAHAGSQTVNQRRLEAYLTGFNSPMSLARKLDDVSQSPDLRQIPRSPVKGGGTDTPRDLNARIKILELYTLHVLLRNNEWETSKAYISASPFLDEERREAFLQALQSLREEEFESKRRYEQEAKMREQAMRDEIEEAKRQRDLIESRERQRIQEERRREAEAASVASSNRSSTTKGSASGRMGGPGNSYNAPPTNNRLSPASAASAGNKADKSGKKPVAKSPSPISITGRASLVMAQLKGVIDSLSRSLNINVAILLQLLAFVIGMLLMLGRRDVREKVQQIVAAGWTKVKETVSMGARVSSI</sequence>
<evidence type="ECO:0008006" key="5">
    <source>
        <dbReference type="Google" id="ProtNLM"/>
    </source>
</evidence>
<feature type="region of interest" description="Disordered" evidence="1">
    <location>
        <begin position="198"/>
        <end position="218"/>
    </location>
</feature>
<evidence type="ECO:0000313" key="4">
    <source>
        <dbReference type="Proteomes" id="UP000033483"/>
    </source>
</evidence>
<dbReference type="AlphaFoldDB" id="A0A0F4ZJX0"/>
<keyword evidence="2" id="KW-0812">Transmembrane</keyword>
<reference evidence="3 4" key="1">
    <citation type="submission" date="2015-03" db="EMBL/GenBank/DDBJ databases">
        <authorList>
            <person name="Radwan O."/>
            <person name="Al-Naeli F.A."/>
            <person name="Rendon G.A."/>
            <person name="Fields C."/>
        </authorList>
    </citation>
    <scope>NUCLEOTIDE SEQUENCE [LARGE SCALE GENOMIC DNA]</scope>
    <source>
        <strain evidence="3">CR-DP1</strain>
    </source>
</reference>
<comment type="caution">
    <text evidence="3">The sequence shown here is derived from an EMBL/GenBank/DDBJ whole genome shotgun (WGS) entry which is preliminary data.</text>
</comment>
<dbReference type="OrthoDB" id="3981028at2759"/>
<feature type="compositionally biased region" description="Polar residues" evidence="1">
    <location>
        <begin position="349"/>
        <end position="361"/>
    </location>
</feature>
<feature type="transmembrane region" description="Helical" evidence="2">
    <location>
        <begin position="411"/>
        <end position="432"/>
    </location>
</feature>
<dbReference type="EMBL" id="LAEV01000191">
    <property type="protein sequence ID" value="KKA30919.1"/>
    <property type="molecule type" value="Genomic_DNA"/>
</dbReference>
<feature type="compositionally biased region" description="Low complexity" evidence="1">
    <location>
        <begin position="324"/>
        <end position="334"/>
    </location>
</feature>
<feature type="compositionally biased region" description="Basic and acidic residues" evidence="1">
    <location>
        <begin position="290"/>
        <end position="323"/>
    </location>
</feature>
<protein>
    <recommendedName>
        <fullName evidence="5">Peroxin 26</fullName>
    </recommendedName>
</protein>
<evidence type="ECO:0000256" key="2">
    <source>
        <dbReference type="SAM" id="Phobius"/>
    </source>
</evidence>
<name>A0A0F4ZJX0_9PEZI</name>
<feature type="region of interest" description="Disordered" evidence="1">
    <location>
        <begin position="290"/>
        <end position="387"/>
    </location>
</feature>